<protein>
    <submittedName>
        <fullName evidence="1">General transcription factor 3C polypeptide 1</fullName>
    </submittedName>
</protein>
<dbReference type="EMBL" id="JASSZA010000011">
    <property type="protein sequence ID" value="KAK2097753.1"/>
    <property type="molecule type" value="Genomic_DNA"/>
</dbReference>
<dbReference type="Proteomes" id="UP001266305">
    <property type="component" value="Unassembled WGS sequence"/>
</dbReference>
<keyword evidence="2" id="KW-1185">Reference proteome</keyword>
<sequence length="79" mass="8949">ELLEQMPLISVLKPADLHKVAQGPLLADVFDIQSIEMESSSSLKTGRHSSSQDKPHETYRLLKRRNLIIEAVTNLRLIE</sequence>
<accession>A0ABQ9UL24</accession>
<evidence type="ECO:0000313" key="2">
    <source>
        <dbReference type="Proteomes" id="UP001266305"/>
    </source>
</evidence>
<feature type="non-terminal residue" evidence="1">
    <location>
        <position position="1"/>
    </location>
</feature>
<comment type="caution">
    <text evidence="1">The sequence shown here is derived from an EMBL/GenBank/DDBJ whole genome shotgun (WGS) entry which is preliminary data.</text>
</comment>
<proteinExistence type="predicted"/>
<evidence type="ECO:0000313" key="1">
    <source>
        <dbReference type="EMBL" id="KAK2097753.1"/>
    </source>
</evidence>
<name>A0ABQ9UL24_SAGOE</name>
<feature type="non-terminal residue" evidence="1">
    <location>
        <position position="79"/>
    </location>
</feature>
<organism evidence="1 2">
    <name type="scientific">Saguinus oedipus</name>
    <name type="common">Cotton-top tamarin</name>
    <name type="synonym">Oedipomidas oedipus</name>
    <dbReference type="NCBI Taxonomy" id="9490"/>
    <lineage>
        <taxon>Eukaryota</taxon>
        <taxon>Metazoa</taxon>
        <taxon>Chordata</taxon>
        <taxon>Craniata</taxon>
        <taxon>Vertebrata</taxon>
        <taxon>Euteleostomi</taxon>
        <taxon>Mammalia</taxon>
        <taxon>Eutheria</taxon>
        <taxon>Euarchontoglires</taxon>
        <taxon>Primates</taxon>
        <taxon>Haplorrhini</taxon>
        <taxon>Platyrrhini</taxon>
        <taxon>Cebidae</taxon>
        <taxon>Callitrichinae</taxon>
        <taxon>Saguinus</taxon>
    </lineage>
</organism>
<gene>
    <name evidence="1" type="primary">GTF3C1_3</name>
    <name evidence="1" type="ORF">P7K49_023204</name>
</gene>
<reference evidence="1 2" key="1">
    <citation type="submission" date="2023-05" db="EMBL/GenBank/DDBJ databases">
        <title>B98-5 Cell Line De Novo Hybrid Assembly: An Optical Mapping Approach.</title>
        <authorList>
            <person name="Kananen K."/>
            <person name="Auerbach J.A."/>
            <person name="Kautto E."/>
            <person name="Blachly J.S."/>
        </authorList>
    </citation>
    <scope>NUCLEOTIDE SEQUENCE [LARGE SCALE GENOMIC DNA]</scope>
    <source>
        <strain evidence="1">B95-8</strain>
        <tissue evidence="1">Cell line</tissue>
    </source>
</reference>